<dbReference type="Pfam" id="PF06014">
    <property type="entry name" value="YqgQ-like"/>
    <property type="match status" value="1"/>
</dbReference>
<organism evidence="1 2">
    <name type="scientific">Lentibacillus salicampi</name>
    <dbReference type="NCBI Taxonomy" id="175306"/>
    <lineage>
        <taxon>Bacteria</taxon>
        <taxon>Bacillati</taxon>
        <taxon>Bacillota</taxon>
        <taxon>Bacilli</taxon>
        <taxon>Bacillales</taxon>
        <taxon>Bacillaceae</taxon>
        <taxon>Lentibacillus</taxon>
    </lineage>
</organism>
<dbReference type="InterPro" id="IPR009256">
    <property type="entry name" value="YqgQ-like"/>
</dbReference>
<dbReference type="OrthoDB" id="2361671at2"/>
<evidence type="ECO:0000313" key="2">
    <source>
        <dbReference type="Proteomes" id="UP000298484"/>
    </source>
</evidence>
<accession>A0A4Y9AEC3</accession>
<name>A0A4Y9AEC3_9BACI</name>
<sequence length="70" mass="8100">MKTVYDVQQMLKRFGTIIYVGNRIADLELMEAEVKELYQFQCIGVDDYREALLILRGEAARLRDEKGADS</sequence>
<reference evidence="1 2" key="1">
    <citation type="submission" date="2019-03" db="EMBL/GenBank/DDBJ databases">
        <title>Genome sequence of Lentibacillus salicampi ATCC BAA-719.</title>
        <authorList>
            <person name="Maclea K.S."/>
            <person name="Simoes Junior M."/>
        </authorList>
    </citation>
    <scope>NUCLEOTIDE SEQUENCE [LARGE SCALE GENOMIC DNA]</scope>
    <source>
        <strain evidence="1 2">ATCC BAA-719</strain>
    </source>
</reference>
<evidence type="ECO:0000313" key="1">
    <source>
        <dbReference type="EMBL" id="TFJ93672.1"/>
    </source>
</evidence>
<dbReference type="EMBL" id="SRHY01000004">
    <property type="protein sequence ID" value="TFJ93672.1"/>
    <property type="molecule type" value="Genomic_DNA"/>
</dbReference>
<proteinExistence type="predicted"/>
<protein>
    <submittedName>
        <fullName evidence="1">DUF910 family protein</fullName>
    </submittedName>
</protein>
<comment type="caution">
    <text evidence="1">The sequence shown here is derived from an EMBL/GenBank/DDBJ whole genome shotgun (WGS) entry which is preliminary data.</text>
</comment>
<keyword evidence="2" id="KW-1185">Reference proteome</keyword>
<dbReference type="Proteomes" id="UP000298484">
    <property type="component" value="Unassembled WGS sequence"/>
</dbReference>
<dbReference type="Gene3D" id="1.10.287.760">
    <property type="entry name" value="YqgQ-like"/>
    <property type="match status" value="1"/>
</dbReference>
<dbReference type="InterPro" id="IPR023164">
    <property type="entry name" value="YqgQ-like_sf"/>
</dbReference>
<dbReference type="RefSeq" id="WP_135108928.1">
    <property type="nucleotide sequence ID" value="NZ_SRHY01000004.1"/>
</dbReference>
<dbReference type="AlphaFoldDB" id="A0A4Y9AEC3"/>
<gene>
    <name evidence="1" type="ORF">E4U82_04740</name>
</gene>
<dbReference type="SUPFAM" id="SSF158379">
    <property type="entry name" value="YqgQ-like"/>
    <property type="match status" value="1"/>
</dbReference>